<dbReference type="NCBIfam" id="TIGR01640">
    <property type="entry name" value="F_box_assoc_1"/>
    <property type="match status" value="1"/>
</dbReference>
<dbReference type="CDD" id="cd22157">
    <property type="entry name" value="F-box_AtFBW1-like"/>
    <property type="match status" value="1"/>
</dbReference>
<sequence>MSNYLCEELIVEIFIRLPPKSLLRFRSLSKSWCSIISSPEFIHTHTFQSPQKFLIVHEVFREEKYFYTLHSEDQLPLCPRRGYIGIPPVEFPYRFHSHINRPYKRMFPYTRSFHIVGSCNGIVCIFDIHKNIISLWNPSVRRNVTLQGPSNCLNWVTAGFGFDTITNDYKIVRICRPKSGECVRSSHVYTMKIGTWCAIASPTPLFRDVLSKACFVNGVLHWMVECYVFELDDVDRRYILTFDLNTHVFGMIALPEPSCKIQGLSAIQGYLAVISTKHDNAWILVWRDASWSVFHKSKINLLKGGLMRVLLPTNNGDLLFNI</sequence>
<dbReference type="Proteomes" id="UP001157418">
    <property type="component" value="Unassembled WGS sequence"/>
</dbReference>
<dbReference type="PANTHER" id="PTHR31672">
    <property type="entry name" value="BNACNNG10540D PROTEIN"/>
    <property type="match status" value="1"/>
</dbReference>
<dbReference type="SMART" id="SM00256">
    <property type="entry name" value="FBOX"/>
    <property type="match status" value="1"/>
</dbReference>
<dbReference type="InterPro" id="IPR013187">
    <property type="entry name" value="F-box-assoc_dom_typ3"/>
</dbReference>
<dbReference type="InterPro" id="IPR017451">
    <property type="entry name" value="F-box-assoc_interact_dom"/>
</dbReference>
<dbReference type="SUPFAM" id="SSF81383">
    <property type="entry name" value="F-box domain"/>
    <property type="match status" value="1"/>
</dbReference>
<name>A0AAU9MLH1_9ASTR</name>
<dbReference type="InterPro" id="IPR050796">
    <property type="entry name" value="SCF_F-box_component"/>
</dbReference>
<protein>
    <recommendedName>
        <fullName evidence="1">F-box domain-containing protein</fullName>
    </recommendedName>
</protein>
<dbReference type="EMBL" id="CAKMRJ010002223">
    <property type="protein sequence ID" value="CAH1426647.1"/>
    <property type="molecule type" value="Genomic_DNA"/>
</dbReference>
<dbReference type="Gene3D" id="1.20.1280.50">
    <property type="match status" value="1"/>
</dbReference>
<keyword evidence="3" id="KW-1185">Reference proteome</keyword>
<evidence type="ECO:0000313" key="3">
    <source>
        <dbReference type="Proteomes" id="UP001157418"/>
    </source>
</evidence>
<evidence type="ECO:0000259" key="1">
    <source>
        <dbReference type="SMART" id="SM00256"/>
    </source>
</evidence>
<evidence type="ECO:0000313" key="2">
    <source>
        <dbReference type="EMBL" id="CAH1426647.1"/>
    </source>
</evidence>
<dbReference type="InterPro" id="IPR036047">
    <property type="entry name" value="F-box-like_dom_sf"/>
</dbReference>
<comment type="caution">
    <text evidence="2">The sequence shown here is derived from an EMBL/GenBank/DDBJ whole genome shotgun (WGS) entry which is preliminary data.</text>
</comment>
<dbReference type="AlphaFoldDB" id="A0AAU9MLH1"/>
<dbReference type="Pfam" id="PF00646">
    <property type="entry name" value="F-box"/>
    <property type="match status" value="1"/>
</dbReference>
<feature type="domain" description="F-box" evidence="1">
    <location>
        <begin position="5"/>
        <end position="45"/>
    </location>
</feature>
<gene>
    <name evidence="2" type="ORF">LVIROSA_LOCUS13716</name>
</gene>
<reference evidence="2 3" key="1">
    <citation type="submission" date="2022-01" db="EMBL/GenBank/DDBJ databases">
        <authorList>
            <person name="Xiong W."/>
            <person name="Schranz E."/>
        </authorList>
    </citation>
    <scope>NUCLEOTIDE SEQUENCE [LARGE SCALE GENOMIC DNA]</scope>
</reference>
<organism evidence="2 3">
    <name type="scientific">Lactuca virosa</name>
    <dbReference type="NCBI Taxonomy" id="75947"/>
    <lineage>
        <taxon>Eukaryota</taxon>
        <taxon>Viridiplantae</taxon>
        <taxon>Streptophyta</taxon>
        <taxon>Embryophyta</taxon>
        <taxon>Tracheophyta</taxon>
        <taxon>Spermatophyta</taxon>
        <taxon>Magnoliopsida</taxon>
        <taxon>eudicotyledons</taxon>
        <taxon>Gunneridae</taxon>
        <taxon>Pentapetalae</taxon>
        <taxon>asterids</taxon>
        <taxon>campanulids</taxon>
        <taxon>Asterales</taxon>
        <taxon>Asteraceae</taxon>
        <taxon>Cichorioideae</taxon>
        <taxon>Cichorieae</taxon>
        <taxon>Lactucinae</taxon>
        <taxon>Lactuca</taxon>
    </lineage>
</organism>
<dbReference type="PANTHER" id="PTHR31672:SF6">
    <property type="entry name" value="F-BOX DOMAIN-CONTAINING PROTEIN"/>
    <property type="match status" value="1"/>
</dbReference>
<dbReference type="Pfam" id="PF08268">
    <property type="entry name" value="FBA_3"/>
    <property type="match status" value="1"/>
</dbReference>
<proteinExistence type="predicted"/>
<accession>A0AAU9MLH1</accession>
<dbReference type="InterPro" id="IPR001810">
    <property type="entry name" value="F-box_dom"/>
</dbReference>